<dbReference type="Gene3D" id="3.90.280.10">
    <property type="entry name" value="PEBP-like"/>
    <property type="match status" value="1"/>
</dbReference>
<protein>
    <submittedName>
        <fullName evidence="1">PEBP-like protein</fullName>
    </submittedName>
</protein>
<dbReference type="AlphaFoldDB" id="A0A2J6RUT1"/>
<accession>A0A2J6RUT1</accession>
<gene>
    <name evidence="1" type="ORF">L207DRAFT_510510</name>
</gene>
<dbReference type="InterPro" id="IPR049556">
    <property type="entry name" value="PhiB"/>
</dbReference>
<proteinExistence type="predicted"/>
<dbReference type="PANTHER" id="PTHR30289:SF1">
    <property type="entry name" value="PEBP (PHOSPHATIDYLETHANOLAMINE-BINDING PROTEIN) FAMILY PROTEIN"/>
    <property type="match status" value="1"/>
</dbReference>
<dbReference type="Proteomes" id="UP000235786">
    <property type="component" value="Unassembled WGS sequence"/>
</dbReference>
<dbReference type="Pfam" id="PF01161">
    <property type="entry name" value="PBP"/>
    <property type="match status" value="1"/>
</dbReference>
<dbReference type="CDD" id="cd00457">
    <property type="entry name" value="PEBP"/>
    <property type="match status" value="1"/>
</dbReference>
<organism evidence="1 2">
    <name type="scientific">Hyaloscypha variabilis (strain UAMH 11265 / GT02V1 / F)</name>
    <name type="common">Meliniomyces variabilis</name>
    <dbReference type="NCBI Taxonomy" id="1149755"/>
    <lineage>
        <taxon>Eukaryota</taxon>
        <taxon>Fungi</taxon>
        <taxon>Dikarya</taxon>
        <taxon>Ascomycota</taxon>
        <taxon>Pezizomycotina</taxon>
        <taxon>Leotiomycetes</taxon>
        <taxon>Helotiales</taxon>
        <taxon>Hyaloscyphaceae</taxon>
        <taxon>Hyaloscypha</taxon>
        <taxon>Hyaloscypha variabilis</taxon>
    </lineage>
</organism>
<evidence type="ECO:0000313" key="2">
    <source>
        <dbReference type="Proteomes" id="UP000235786"/>
    </source>
</evidence>
<dbReference type="SUPFAM" id="SSF49777">
    <property type="entry name" value="PEBP-like"/>
    <property type="match status" value="1"/>
</dbReference>
<dbReference type="InterPro" id="IPR036610">
    <property type="entry name" value="PEBP-like_sf"/>
</dbReference>
<evidence type="ECO:0000313" key="1">
    <source>
        <dbReference type="EMBL" id="PMD42279.1"/>
    </source>
</evidence>
<dbReference type="STRING" id="1149755.A0A2J6RUT1"/>
<dbReference type="PANTHER" id="PTHR30289">
    <property type="entry name" value="UNCHARACTERIZED PROTEIN YBCL-RELATED"/>
    <property type="match status" value="1"/>
</dbReference>
<sequence>MGLPAFIEGTLGTLLSSQKGRDAKLFTNTPPFASFPTPTIPISSPDCGASGSSMAKDYSQLGSERFPLLQWPANPEVKEWLVIVEDPDAPLPSPIVHGLYFGIPGETREFGGEKVVPNGELKGAGFRVGKNRGGTVYIGPRPVLGHGVHRYMFDVVGLSEGLAGLSEFPTKEECVKAVEGKVVGWGRWMGTFERKWE</sequence>
<dbReference type="InterPro" id="IPR008914">
    <property type="entry name" value="PEBP"/>
</dbReference>
<reference evidence="1 2" key="1">
    <citation type="submission" date="2016-04" db="EMBL/GenBank/DDBJ databases">
        <title>A degradative enzymes factory behind the ericoid mycorrhizal symbiosis.</title>
        <authorList>
            <consortium name="DOE Joint Genome Institute"/>
            <person name="Martino E."/>
            <person name="Morin E."/>
            <person name="Grelet G."/>
            <person name="Kuo A."/>
            <person name="Kohler A."/>
            <person name="Daghino S."/>
            <person name="Barry K."/>
            <person name="Choi C."/>
            <person name="Cichocki N."/>
            <person name="Clum A."/>
            <person name="Copeland A."/>
            <person name="Hainaut M."/>
            <person name="Haridas S."/>
            <person name="Labutti K."/>
            <person name="Lindquist E."/>
            <person name="Lipzen A."/>
            <person name="Khouja H.-R."/>
            <person name="Murat C."/>
            <person name="Ohm R."/>
            <person name="Olson A."/>
            <person name="Spatafora J."/>
            <person name="Veneault-Fourrey C."/>
            <person name="Henrissat B."/>
            <person name="Grigoriev I."/>
            <person name="Martin F."/>
            <person name="Perotto S."/>
        </authorList>
    </citation>
    <scope>NUCLEOTIDE SEQUENCE [LARGE SCALE GENOMIC DNA]</scope>
    <source>
        <strain evidence="1 2">F</strain>
    </source>
</reference>
<dbReference type="OrthoDB" id="10251855at2759"/>
<keyword evidence="2" id="KW-1185">Reference proteome</keyword>
<dbReference type="EMBL" id="KZ613943">
    <property type="protein sequence ID" value="PMD42279.1"/>
    <property type="molecule type" value="Genomic_DNA"/>
</dbReference>
<name>A0A2J6RUT1_HYAVF</name>